<keyword evidence="4" id="KW-0808">Transferase</keyword>
<feature type="non-terminal residue" evidence="6">
    <location>
        <position position="1"/>
    </location>
</feature>
<evidence type="ECO:0000256" key="1">
    <source>
        <dbReference type="ARBA" id="ARBA00001933"/>
    </source>
</evidence>
<dbReference type="PANTHER" id="PTHR42825:SF2">
    <property type="entry name" value="BRANCHED-CHAIN-AMINO-ACID AMINOTRANSFERASE 3, CHLOROPLASTIC-RELATED"/>
    <property type="match status" value="1"/>
</dbReference>
<evidence type="ECO:0000256" key="3">
    <source>
        <dbReference type="ARBA" id="ARBA00022576"/>
    </source>
</evidence>
<dbReference type="InterPro" id="IPR018300">
    <property type="entry name" value="Aminotrans_IV_CS"/>
</dbReference>
<dbReference type="PANTHER" id="PTHR42825">
    <property type="entry name" value="AMINO ACID AMINOTRANSFERASE"/>
    <property type="match status" value="1"/>
</dbReference>
<dbReference type="InterPro" id="IPR043132">
    <property type="entry name" value="BCAT-like_C"/>
</dbReference>
<reference evidence="6" key="1">
    <citation type="submission" date="2018-05" db="EMBL/GenBank/DDBJ databases">
        <authorList>
            <person name="Lanie J.A."/>
            <person name="Ng W.-L."/>
            <person name="Kazmierczak K.M."/>
            <person name="Andrzejewski T.M."/>
            <person name="Davidsen T.M."/>
            <person name="Wayne K.J."/>
            <person name="Tettelin H."/>
            <person name="Glass J.I."/>
            <person name="Rusch D."/>
            <person name="Podicherti R."/>
            <person name="Tsui H.-C.T."/>
            <person name="Winkler M.E."/>
        </authorList>
    </citation>
    <scope>NUCLEOTIDE SEQUENCE</scope>
</reference>
<keyword evidence="5" id="KW-0663">Pyridoxal phosphate</keyword>
<evidence type="ECO:0000313" key="6">
    <source>
        <dbReference type="EMBL" id="SVA06740.1"/>
    </source>
</evidence>
<dbReference type="NCBIfam" id="NF009897">
    <property type="entry name" value="PRK13357.1"/>
    <property type="match status" value="1"/>
</dbReference>
<dbReference type="SUPFAM" id="SSF56752">
    <property type="entry name" value="D-aminoacid aminotransferase-like PLP-dependent enzymes"/>
    <property type="match status" value="1"/>
</dbReference>
<proteinExistence type="inferred from homology"/>
<dbReference type="AlphaFoldDB" id="A0A381SRV6"/>
<evidence type="ECO:0000256" key="2">
    <source>
        <dbReference type="ARBA" id="ARBA00009320"/>
    </source>
</evidence>
<dbReference type="GO" id="GO:0009081">
    <property type="term" value="P:branched-chain amino acid metabolic process"/>
    <property type="evidence" value="ECO:0007669"/>
    <property type="project" value="InterPro"/>
</dbReference>
<comment type="cofactor">
    <cofactor evidence="1">
        <name>pyridoxal 5'-phosphate</name>
        <dbReference type="ChEBI" id="CHEBI:597326"/>
    </cofactor>
</comment>
<dbReference type="NCBIfam" id="TIGR01123">
    <property type="entry name" value="ilvE_II"/>
    <property type="match status" value="1"/>
</dbReference>
<evidence type="ECO:0000256" key="4">
    <source>
        <dbReference type="ARBA" id="ARBA00022679"/>
    </source>
</evidence>
<dbReference type="Gene3D" id="3.30.470.10">
    <property type="match status" value="1"/>
</dbReference>
<dbReference type="InterPro" id="IPR005786">
    <property type="entry name" value="B_amino_transII"/>
</dbReference>
<dbReference type="EMBL" id="UINC01003486">
    <property type="protein sequence ID" value="SVA06740.1"/>
    <property type="molecule type" value="Genomic_DNA"/>
</dbReference>
<dbReference type="GO" id="GO:0004084">
    <property type="term" value="F:branched-chain-amino-acid transaminase activity"/>
    <property type="evidence" value="ECO:0007669"/>
    <property type="project" value="InterPro"/>
</dbReference>
<dbReference type="InterPro" id="IPR036038">
    <property type="entry name" value="Aminotransferase-like"/>
</dbReference>
<evidence type="ECO:0008006" key="7">
    <source>
        <dbReference type="Google" id="ProtNLM"/>
    </source>
</evidence>
<evidence type="ECO:0000256" key="5">
    <source>
        <dbReference type="ARBA" id="ARBA00022898"/>
    </source>
</evidence>
<dbReference type="Pfam" id="PF01063">
    <property type="entry name" value="Aminotran_4"/>
    <property type="match status" value="1"/>
</dbReference>
<dbReference type="InterPro" id="IPR001544">
    <property type="entry name" value="Aminotrans_IV"/>
</dbReference>
<name>A0A381SRV6_9ZZZZ</name>
<organism evidence="6">
    <name type="scientific">marine metagenome</name>
    <dbReference type="NCBI Taxonomy" id="408172"/>
    <lineage>
        <taxon>unclassified sequences</taxon>
        <taxon>metagenomes</taxon>
        <taxon>ecological metagenomes</taxon>
    </lineage>
</organism>
<dbReference type="CDD" id="cd01557">
    <property type="entry name" value="BCAT_beta_family"/>
    <property type="match status" value="1"/>
</dbReference>
<keyword evidence="3" id="KW-0032">Aminotransferase</keyword>
<dbReference type="PROSITE" id="PS00770">
    <property type="entry name" value="AA_TRANSFER_CLASS_4"/>
    <property type="match status" value="1"/>
</dbReference>
<protein>
    <recommendedName>
        <fullName evidence="7">Branched-chain-amino-acid transaminase</fullName>
    </recommendedName>
</protein>
<sequence length="345" mass="36867">VHGLLEDAEPSIDWDALTFSFKQTDRMYLATCKQGDEWQPGQMQDFADLSMSPAAGVLNYGQGLFEGMKAQHTADGSIVLFRPDLNASRMQGGARRLGIPPVPEGMFLDAVHAAVRENSRWVPPMGKGALYIRPLLLGSGAVLGVAPAPEYTFLVYVSPVGPYFKGGIKPISLKVSDEFHRAAPGGSGGVKAIGNYAPGMIPSKMAKGEGYAEVIYLDAVHHRYVEEVGAANFFCVKDGAISTPELTGTILPGVTRASVIEIAASRGYECREERVDVDDALDADECFCAGTAAVVASIGSIEHGGRVVEYCGGEVGPITMEMYEALTAVQQRRAPDEFGWTVTVQ</sequence>
<accession>A0A381SRV6</accession>
<gene>
    <name evidence="6" type="ORF">METZ01_LOCUS59594</name>
</gene>
<dbReference type="PIRSF" id="PIRSF006468">
    <property type="entry name" value="BCAT1"/>
    <property type="match status" value="1"/>
</dbReference>
<comment type="similarity">
    <text evidence="2">Belongs to the class-IV pyridoxal-phosphate-dependent aminotransferase family.</text>
</comment>
<dbReference type="InterPro" id="IPR043131">
    <property type="entry name" value="BCAT-like_N"/>
</dbReference>
<dbReference type="Gene3D" id="3.20.10.10">
    <property type="entry name" value="D-amino Acid Aminotransferase, subunit A, domain 2"/>
    <property type="match status" value="1"/>
</dbReference>
<dbReference type="InterPro" id="IPR033939">
    <property type="entry name" value="BCAT_family"/>
</dbReference>